<evidence type="ECO:0000259" key="4">
    <source>
        <dbReference type="PROSITE" id="PS50977"/>
    </source>
</evidence>
<dbReference type="RefSeq" id="WP_084476670.1">
    <property type="nucleotide sequence ID" value="NZ_SNXK01000009.1"/>
</dbReference>
<evidence type="ECO:0000256" key="1">
    <source>
        <dbReference type="ARBA" id="ARBA00023125"/>
    </source>
</evidence>
<dbReference type="EMBL" id="SNXK01000009">
    <property type="protein sequence ID" value="TDP31092.1"/>
    <property type="molecule type" value="Genomic_DNA"/>
</dbReference>
<gene>
    <name evidence="5" type="ORF">DFR75_10961</name>
</gene>
<dbReference type="GO" id="GO:0003700">
    <property type="term" value="F:DNA-binding transcription factor activity"/>
    <property type="evidence" value="ECO:0007669"/>
    <property type="project" value="TreeGrafter"/>
</dbReference>
<dbReference type="AlphaFoldDB" id="A0A4V3CMQ7"/>
<dbReference type="PANTHER" id="PTHR30055">
    <property type="entry name" value="HTH-TYPE TRANSCRIPTIONAL REGULATOR RUTR"/>
    <property type="match status" value="1"/>
</dbReference>
<dbReference type="InterPro" id="IPR050109">
    <property type="entry name" value="HTH-type_TetR-like_transc_reg"/>
</dbReference>
<dbReference type="SUPFAM" id="SSF46689">
    <property type="entry name" value="Homeodomain-like"/>
    <property type="match status" value="1"/>
</dbReference>
<reference evidence="5 6" key="1">
    <citation type="submission" date="2019-03" db="EMBL/GenBank/DDBJ databases">
        <title>Genomic Encyclopedia of Type Strains, Phase IV (KMG-IV): sequencing the most valuable type-strain genomes for metagenomic binning, comparative biology and taxonomic classification.</title>
        <authorList>
            <person name="Goeker M."/>
        </authorList>
    </citation>
    <scope>NUCLEOTIDE SEQUENCE [LARGE SCALE GENOMIC DNA]</scope>
    <source>
        <strain evidence="5 6">DSM 44496</strain>
    </source>
</reference>
<dbReference type="InterPro" id="IPR041490">
    <property type="entry name" value="KstR2_TetR_C"/>
</dbReference>
<feature type="region of interest" description="Disordered" evidence="3">
    <location>
        <begin position="200"/>
        <end position="221"/>
    </location>
</feature>
<dbReference type="PANTHER" id="PTHR30055:SF200">
    <property type="entry name" value="HTH-TYPE TRANSCRIPTIONAL REPRESSOR BDCR"/>
    <property type="match status" value="1"/>
</dbReference>
<dbReference type="Pfam" id="PF17932">
    <property type="entry name" value="TetR_C_24"/>
    <property type="match status" value="1"/>
</dbReference>
<dbReference type="Gene3D" id="1.10.357.10">
    <property type="entry name" value="Tetracycline Repressor, domain 2"/>
    <property type="match status" value="1"/>
</dbReference>
<evidence type="ECO:0000256" key="2">
    <source>
        <dbReference type="PROSITE-ProRule" id="PRU00335"/>
    </source>
</evidence>
<feature type="domain" description="HTH tetR-type" evidence="4">
    <location>
        <begin position="10"/>
        <end position="70"/>
    </location>
</feature>
<keyword evidence="1 2" id="KW-0238">DNA-binding</keyword>
<accession>A0A4V3CMQ7</accession>
<dbReference type="Proteomes" id="UP000295087">
    <property type="component" value="Unassembled WGS sequence"/>
</dbReference>
<protein>
    <submittedName>
        <fullName evidence="5">TetR family transcriptional regulator</fullName>
    </submittedName>
</protein>
<dbReference type="PROSITE" id="PS50977">
    <property type="entry name" value="HTH_TETR_2"/>
    <property type="match status" value="1"/>
</dbReference>
<evidence type="ECO:0000313" key="6">
    <source>
        <dbReference type="Proteomes" id="UP000295087"/>
    </source>
</evidence>
<dbReference type="Pfam" id="PF00440">
    <property type="entry name" value="TetR_N"/>
    <property type="match status" value="1"/>
</dbReference>
<dbReference type="SUPFAM" id="SSF48498">
    <property type="entry name" value="Tetracyclin repressor-like, C-terminal domain"/>
    <property type="match status" value="1"/>
</dbReference>
<dbReference type="GO" id="GO:0000976">
    <property type="term" value="F:transcription cis-regulatory region binding"/>
    <property type="evidence" value="ECO:0007669"/>
    <property type="project" value="TreeGrafter"/>
</dbReference>
<organism evidence="5 6">
    <name type="scientific">Nocardia ignorata</name>
    <dbReference type="NCBI Taxonomy" id="145285"/>
    <lineage>
        <taxon>Bacteria</taxon>
        <taxon>Bacillati</taxon>
        <taxon>Actinomycetota</taxon>
        <taxon>Actinomycetes</taxon>
        <taxon>Mycobacteriales</taxon>
        <taxon>Nocardiaceae</taxon>
        <taxon>Nocardia</taxon>
    </lineage>
</organism>
<dbReference type="PRINTS" id="PR00455">
    <property type="entry name" value="HTHTETR"/>
</dbReference>
<evidence type="ECO:0000256" key="3">
    <source>
        <dbReference type="SAM" id="MobiDB-lite"/>
    </source>
</evidence>
<dbReference type="InterPro" id="IPR001647">
    <property type="entry name" value="HTH_TetR"/>
</dbReference>
<keyword evidence="6" id="KW-1185">Reference proteome</keyword>
<name>A0A4V3CMQ7_NOCIG</name>
<dbReference type="InterPro" id="IPR036271">
    <property type="entry name" value="Tet_transcr_reg_TetR-rel_C_sf"/>
</dbReference>
<dbReference type="InterPro" id="IPR009057">
    <property type="entry name" value="Homeodomain-like_sf"/>
</dbReference>
<feature type="compositionally biased region" description="Basic and acidic residues" evidence="3">
    <location>
        <begin position="202"/>
        <end position="212"/>
    </location>
</feature>
<sequence length="221" mass="24327">MTETTEPRGDSTRARLLEAALEAFAEKGFNGTTTRDIAGAAGMSPAAVYVHHKSKEELLYLISRSGHDETLELIRRAAASSSDPATALRNVIHEFAVHHARAHTSARIVNYELNSLNPEHLTEIRAIRQQIDHAMRELVQRGIEEGAFDTPDARIAATALLSLGIDIARWYREAGPWSPEDIATAYAEIALRIVGAVRPRPHRDDQDSRTDEFLGTGRGEG</sequence>
<proteinExistence type="predicted"/>
<evidence type="ECO:0000313" key="5">
    <source>
        <dbReference type="EMBL" id="TDP31092.1"/>
    </source>
</evidence>
<comment type="caution">
    <text evidence="5">The sequence shown here is derived from an EMBL/GenBank/DDBJ whole genome shotgun (WGS) entry which is preliminary data.</text>
</comment>
<feature type="DNA-binding region" description="H-T-H motif" evidence="2">
    <location>
        <begin position="33"/>
        <end position="52"/>
    </location>
</feature>